<evidence type="ECO:0000313" key="1">
    <source>
        <dbReference type="EMBL" id="MBD2800969.1"/>
    </source>
</evidence>
<evidence type="ECO:0008006" key="2">
    <source>
        <dbReference type="Google" id="ProtNLM"/>
    </source>
</evidence>
<reference evidence="1" key="1">
    <citation type="submission" date="2020-09" db="EMBL/GenBank/DDBJ databases">
        <authorList>
            <person name="Palma L."/>
            <person name="Caballero P."/>
            <person name="Berry C."/>
            <person name="Del Valle E."/>
        </authorList>
    </citation>
    <scope>NUCLEOTIDE SEQUENCE</scope>
    <source>
        <strain evidence="1">M</strain>
    </source>
</reference>
<dbReference type="Proteomes" id="UP001193920">
    <property type="component" value="Unassembled WGS sequence"/>
</dbReference>
<reference evidence="1" key="2">
    <citation type="journal article" date="2024" name="Toxins">
        <title>Genome Sequence Analysis of Native Xenorhabdus Strains Isolated from Entomopathogenic Nematodes in Argentina.</title>
        <authorList>
            <person name="Palma L."/>
            <person name="Frizzo L."/>
            <person name="Kaiser S."/>
            <person name="Berry C."/>
            <person name="Caballero P."/>
            <person name="Bode H.B."/>
            <person name="Del Valle E.E."/>
        </authorList>
    </citation>
    <scope>NUCLEOTIDE SEQUENCE</scope>
    <source>
        <strain evidence="1">M</strain>
    </source>
</reference>
<gene>
    <name evidence="1" type="ORF">ID854_11020</name>
</gene>
<name>A0AAW3YVR0_9GAMM</name>
<dbReference type="EMBL" id="JACXBF010000239">
    <property type="protein sequence ID" value="MBD2800969.1"/>
    <property type="molecule type" value="Genomic_DNA"/>
</dbReference>
<proteinExistence type="predicted"/>
<feature type="non-terminal residue" evidence="1">
    <location>
        <position position="1"/>
    </location>
</feature>
<dbReference type="AlphaFoldDB" id="A0AAW3YVR0"/>
<accession>A0AAW3YVR0</accession>
<protein>
    <recommendedName>
        <fullName evidence="2">Transposase</fullName>
    </recommendedName>
</protein>
<sequence>MFGAAPTEVITDFAPVQLVHLPLIIENRDNQRTAQVFMAVFPQHPDRLQPTADFCSGF</sequence>
<organism evidence="1">
    <name type="scientific">Xenorhabdus szentirmaii</name>
    <dbReference type="NCBI Taxonomy" id="290112"/>
    <lineage>
        <taxon>Bacteria</taxon>
        <taxon>Pseudomonadati</taxon>
        <taxon>Pseudomonadota</taxon>
        <taxon>Gammaproteobacteria</taxon>
        <taxon>Enterobacterales</taxon>
        <taxon>Morganellaceae</taxon>
        <taxon>Xenorhabdus</taxon>
    </lineage>
</organism>
<comment type="caution">
    <text evidence="1">The sequence shown here is derived from an EMBL/GenBank/DDBJ whole genome shotgun (WGS) entry which is preliminary data.</text>
</comment>